<dbReference type="Proteomes" id="UP000242180">
    <property type="component" value="Unassembled WGS sequence"/>
</dbReference>
<dbReference type="GO" id="GO:0000172">
    <property type="term" value="C:ribonuclease MRP complex"/>
    <property type="evidence" value="ECO:0007669"/>
    <property type="project" value="InterPro"/>
</dbReference>
<name>A0A1X2HIH5_SYNRA</name>
<dbReference type="Gene3D" id="3.30.110.20">
    <property type="entry name" value="Alba-like domain"/>
    <property type="match status" value="1"/>
</dbReference>
<dbReference type="GO" id="GO:0005655">
    <property type="term" value="C:nucleolar ribonuclease P complex"/>
    <property type="evidence" value="ECO:0007669"/>
    <property type="project" value="InterPro"/>
</dbReference>
<dbReference type="SUPFAM" id="SSF82704">
    <property type="entry name" value="AlbA-like"/>
    <property type="match status" value="1"/>
</dbReference>
<evidence type="ECO:0000313" key="4">
    <source>
        <dbReference type="EMBL" id="ORY98839.1"/>
    </source>
</evidence>
<dbReference type="OMA" id="QLMIYEN"/>
<dbReference type="GO" id="GO:0001682">
    <property type="term" value="P:tRNA 5'-leader removal"/>
    <property type="evidence" value="ECO:0007669"/>
    <property type="project" value="InterPro"/>
</dbReference>
<keyword evidence="3" id="KW-0539">Nucleus</keyword>
<keyword evidence="5" id="KW-1185">Reference proteome</keyword>
<evidence type="ECO:0000256" key="1">
    <source>
        <dbReference type="ARBA" id="ARBA00004604"/>
    </source>
</evidence>
<accession>A0A1X2HIH5</accession>
<comment type="caution">
    <text evidence="4">The sequence shown here is derived from an EMBL/GenBank/DDBJ whole genome shotgun (WGS) entry which is preliminary data.</text>
</comment>
<dbReference type="InterPro" id="IPR036882">
    <property type="entry name" value="Alba-like_dom_sf"/>
</dbReference>
<keyword evidence="2" id="KW-0819">tRNA processing</keyword>
<reference evidence="4 5" key="1">
    <citation type="submission" date="2016-07" db="EMBL/GenBank/DDBJ databases">
        <title>Pervasive Adenine N6-methylation of Active Genes in Fungi.</title>
        <authorList>
            <consortium name="DOE Joint Genome Institute"/>
            <person name="Mondo S.J."/>
            <person name="Dannebaum R.O."/>
            <person name="Kuo R.C."/>
            <person name="Labutti K."/>
            <person name="Haridas S."/>
            <person name="Kuo A."/>
            <person name="Salamov A."/>
            <person name="Ahrendt S.R."/>
            <person name="Lipzen A."/>
            <person name="Sullivan W."/>
            <person name="Andreopoulos W.B."/>
            <person name="Clum A."/>
            <person name="Lindquist E."/>
            <person name="Daum C."/>
            <person name="Ramamoorthy G.K."/>
            <person name="Gryganskyi A."/>
            <person name="Culley D."/>
            <person name="Magnuson J.K."/>
            <person name="James T.Y."/>
            <person name="O'Malley M.A."/>
            <person name="Stajich J.E."/>
            <person name="Spatafora J.W."/>
            <person name="Visel A."/>
            <person name="Grigoriev I.V."/>
        </authorList>
    </citation>
    <scope>NUCLEOTIDE SEQUENCE [LARGE SCALE GENOMIC DNA]</scope>
    <source>
        <strain evidence="4 5">NRRL 2496</strain>
    </source>
</reference>
<proteinExistence type="predicted"/>
<dbReference type="STRING" id="13706.A0A1X2HIH5"/>
<gene>
    <name evidence="4" type="ORF">BCR43DRAFT_435515</name>
</gene>
<dbReference type="OrthoDB" id="416729at2759"/>
<evidence type="ECO:0000313" key="5">
    <source>
        <dbReference type="Proteomes" id="UP000242180"/>
    </source>
</evidence>
<sequence>GKVHKRSLIKKPKSKNDIYVSSKTRIEAVVKHICQLMIYENQRHMTVHGLGASMMRAITIAQRVQEKVHGHVDLRPTTDTITLIDDVVPEDMVY</sequence>
<dbReference type="InterPro" id="IPR014612">
    <property type="entry name" value="Pop7/Rpp20"/>
</dbReference>
<dbReference type="PANTHER" id="PTHR15314:SF1">
    <property type="entry name" value="RIBONUCLEASE P PROTEIN SUBUNIT P20"/>
    <property type="match status" value="1"/>
</dbReference>
<dbReference type="EMBL" id="MCGN01000003">
    <property type="protein sequence ID" value="ORY98839.1"/>
    <property type="molecule type" value="Genomic_DNA"/>
</dbReference>
<dbReference type="GO" id="GO:0003676">
    <property type="term" value="F:nucleic acid binding"/>
    <property type="evidence" value="ECO:0007669"/>
    <property type="project" value="InterPro"/>
</dbReference>
<organism evidence="4 5">
    <name type="scientific">Syncephalastrum racemosum</name>
    <name type="common">Filamentous fungus</name>
    <dbReference type="NCBI Taxonomy" id="13706"/>
    <lineage>
        <taxon>Eukaryota</taxon>
        <taxon>Fungi</taxon>
        <taxon>Fungi incertae sedis</taxon>
        <taxon>Mucoromycota</taxon>
        <taxon>Mucoromycotina</taxon>
        <taxon>Mucoromycetes</taxon>
        <taxon>Mucorales</taxon>
        <taxon>Syncephalastraceae</taxon>
        <taxon>Syncephalastrum</taxon>
    </lineage>
</organism>
<dbReference type="PANTHER" id="PTHR15314">
    <property type="entry name" value="RIBONUCLEASE P PROTEIN SUBUNIT P20"/>
    <property type="match status" value="1"/>
</dbReference>
<evidence type="ECO:0000256" key="2">
    <source>
        <dbReference type="ARBA" id="ARBA00022694"/>
    </source>
</evidence>
<dbReference type="AlphaFoldDB" id="A0A1X2HIH5"/>
<protein>
    <submittedName>
        <fullName evidence="4">Uncharacterized protein</fullName>
    </submittedName>
</protein>
<dbReference type="InParanoid" id="A0A1X2HIH5"/>
<evidence type="ECO:0000256" key="3">
    <source>
        <dbReference type="ARBA" id="ARBA00023242"/>
    </source>
</evidence>
<dbReference type="Pfam" id="PF12328">
    <property type="entry name" value="Rpp20"/>
    <property type="match status" value="1"/>
</dbReference>
<comment type="subcellular location">
    <subcellularLocation>
        <location evidence="1">Nucleus</location>
        <location evidence="1">Nucleolus</location>
    </subcellularLocation>
</comment>
<feature type="non-terminal residue" evidence="4">
    <location>
        <position position="1"/>
    </location>
</feature>